<proteinExistence type="predicted"/>
<feature type="transmembrane region" description="Helical" evidence="6">
    <location>
        <begin position="385"/>
        <end position="406"/>
    </location>
</feature>
<evidence type="ECO:0000256" key="1">
    <source>
        <dbReference type="ARBA" id="ARBA00004141"/>
    </source>
</evidence>
<dbReference type="SUPFAM" id="SSF103473">
    <property type="entry name" value="MFS general substrate transporter"/>
    <property type="match status" value="1"/>
</dbReference>
<feature type="transmembrane region" description="Helical" evidence="6">
    <location>
        <begin position="412"/>
        <end position="432"/>
    </location>
</feature>
<dbReference type="EMBL" id="CAUYUJ010007646">
    <property type="protein sequence ID" value="CAK0821441.1"/>
    <property type="molecule type" value="Genomic_DNA"/>
</dbReference>
<dbReference type="Proteomes" id="UP001189429">
    <property type="component" value="Unassembled WGS sequence"/>
</dbReference>
<dbReference type="Gene3D" id="1.20.1250.20">
    <property type="entry name" value="MFS general substrate transporter like domains"/>
    <property type="match status" value="1"/>
</dbReference>
<keyword evidence="2 6" id="KW-0812">Transmembrane</keyword>
<dbReference type="Pfam" id="PF00083">
    <property type="entry name" value="Sugar_tr"/>
    <property type="match status" value="1"/>
</dbReference>
<sequence length="535" mass="56923">MGSTERGGTPERPEEYANWVLDSRVGTGRFQFVYIALLGLAYGLPSAHTYADIFVRMSGDKYLPPWSWHHDCGPDIARCPVLSAPQNCSVPLAEWVPDASGRSIIADFKLVCARDHLVPLLGSIYFFGFGVGLIVCGGVSDARGRKAGYLFSVGTLAVGGLLAANAWSWAVYAIARAILGFGVAGAGNTTFVWMTEYCNPRLRPVLAWVPNVCFALSQLLPSVVGWAIYGWRDVLLVVALIAASGLLYAPCLYESPRWLALQGRGQEAYRIAREMAAANRVPPPPPPPEACAASRAGEPAHGAGAPELGLEAVCAHLWGPRLRTRFLLVCLSWLSISFAFYGLGLFAPNLPFNAYAANAINALVSVPFLLAGQPLIGSTRCGRKGAVTGGFVLGGAGLLGSTLIKNTIVSMVVYYAANGFLCLAFAVIYVWSSELFPTCVRGRVMGYASLAGRFGAILAPFVVDIGATRPALAIAIFAAPCLATGVLDLLLPETRGRRLPDTFEDMHHGECERSSEVLMAGQSSSQNSGRNTGTV</sequence>
<evidence type="ECO:0000256" key="3">
    <source>
        <dbReference type="ARBA" id="ARBA00022989"/>
    </source>
</evidence>
<evidence type="ECO:0000256" key="2">
    <source>
        <dbReference type="ARBA" id="ARBA00022692"/>
    </source>
</evidence>
<accession>A0ABN9RQC5</accession>
<dbReference type="InterPro" id="IPR020846">
    <property type="entry name" value="MFS_dom"/>
</dbReference>
<feature type="region of interest" description="Disordered" evidence="5">
    <location>
        <begin position="516"/>
        <end position="535"/>
    </location>
</feature>
<gene>
    <name evidence="8" type="ORF">PCOR1329_LOCUS22768</name>
</gene>
<organism evidence="8 9">
    <name type="scientific">Prorocentrum cordatum</name>
    <dbReference type="NCBI Taxonomy" id="2364126"/>
    <lineage>
        <taxon>Eukaryota</taxon>
        <taxon>Sar</taxon>
        <taxon>Alveolata</taxon>
        <taxon>Dinophyceae</taxon>
        <taxon>Prorocentrales</taxon>
        <taxon>Prorocentraceae</taxon>
        <taxon>Prorocentrum</taxon>
    </lineage>
</organism>
<comment type="subcellular location">
    <subcellularLocation>
        <location evidence="1">Membrane</location>
        <topology evidence="1">Multi-pass membrane protein</topology>
    </subcellularLocation>
</comment>
<evidence type="ECO:0000313" key="9">
    <source>
        <dbReference type="Proteomes" id="UP001189429"/>
    </source>
</evidence>
<evidence type="ECO:0000256" key="5">
    <source>
        <dbReference type="SAM" id="MobiDB-lite"/>
    </source>
</evidence>
<feature type="domain" description="Major facilitator superfamily (MFS) profile" evidence="7">
    <location>
        <begin position="31"/>
        <end position="496"/>
    </location>
</feature>
<name>A0ABN9RQC5_9DINO</name>
<reference evidence="8" key="1">
    <citation type="submission" date="2023-10" db="EMBL/GenBank/DDBJ databases">
        <authorList>
            <person name="Chen Y."/>
            <person name="Shah S."/>
            <person name="Dougan E. K."/>
            <person name="Thang M."/>
            <person name="Chan C."/>
        </authorList>
    </citation>
    <scope>NUCLEOTIDE SEQUENCE [LARGE SCALE GENOMIC DNA]</scope>
</reference>
<comment type="caution">
    <text evidence="8">The sequence shown here is derived from an EMBL/GenBank/DDBJ whole genome shotgun (WGS) entry which is preliminary data.</text>
</comment>
<keyword evidence="3 6" id="KW-1133">Transmembrane helix</keyword>
<feature type="transmembrane region" description="Helical" evidence="6">
    <location>
        <begin position="352"/>
        <end position="373"/>
    </location>
</feature>
<feature type="transmembrane region" description="Helical" evidence="6">
    <location>
        <begin position="471"/>
        <end position="491"/>
    </location>
</feature>
<feature type="transmembrane region" description="Helical" evidence="6">
    <location>
        <begin position="326"/>
        <end position="346"/>
    </location>
</feature>
<evidence type="ECO:0000313" key="8">
    <source>
        <dbReference type="EMBL" id="CAK0821441.1"/>
    </source>
</evidence>
<feature type="compositionally biased region" description="Polar residues" evidence="5">
    <location>
        <begin position="521"/>
        <end position="535"/>
    </location>
</feature>
<evidence type="ECO:0000256" key="6">
    <source>
        <dbReference type="SAM" id="Phobius"/>
    </source>
</evidence>
<dbReference type="PANTHER" id="PTHR24064">
    <property type="entry name" value="SOLUTE CARRIER FAMILY 22 MEMBER"/>
    <property type="match status" value="1"/>
</dbReference>
<dbReference type="InterPro" id="IPR036259">
    <property type="entry name" value="MFS_trans_sf"/>
</dbReference>
<keyword evidence="9" id="KW-1185">Reference proteome</keyword>
<keyword evidence="4 6" id="KW-0472">Membrane</keyword>
<feature type="transmembrane region" description="Helical" evidence="6">
    <location>
        <begin position="32"/>
        <end position="51"/>
    </location>
</feature>
<feature type="transmembrane region" description="Helical" evidence="6">
    <location>
        <begin position="234"/>
        <end position="253"/>
    </location>
</feature>
<feature type="transmembrane region" description="Helical" evidence="6">
    <location>
        <begin position="444"/>
        <end position="465"/>
    </location>
</feature>
<evidence type="ECO:0000256" key="4">
    <source>
        <dbReference type="ARBA" id="ARBA00023136"/>
    </source>
</evidence>
<dbReference type="PROSITE" id="PS50850">
    <property type="entry name" value="MFS"/>
    <property type="match status" value="1"/>
</dbReference>
<feature type="transmembrane region" description="Helical" evidence="6">
    <location>
        <begin position="205"/>
        <end position="228"/>
    </location>
</feature>
<protein>
    <recommendedName>
        <fullName evidence="7">Major facilitator superfamily (MFS) profile domain-containing protein</fullName>
    </recommendedName>
</protein>
<feature type="transmembrane region" description="Helical" evidence="6">
    <location>
        <begin position="117"/>
        <end position="136"/>
    </location>
</feature>
<dbReference type="InterPro" id="IPR005828">
    <property type="entry name" value="MFS_sugar_transport-like"/>
</dbReference>
<feature type="transmembrane region" description="Helical" evidence="6">
    <location>
        <begin position="148"/>
        <end position="167"/>
    </location>
</feature>
<evidence type="ECO:0000259" key="7">
    <source>
        <dbReference type="PROSITE" id="PS50850"/>
    </source>
</evidence>
<feature type="transmembrane region" description="Helical" evidence="6">
    <location>
        <begin position="173"/>
        <end position="193"/>
    </location>
</feature>